<evidence type="ECO:0000256" key="6">
    <source>
        <dbReference type="ARBA" id="ARBA00022806"/>
    </source>
</evidence>
<comment type="subcellular location">
    <subcellularLocation>
        <location evidence="1">Nucleus</location>
    </subcellularLocation>
</comment>
<dbReference type="Pfam" id="PF00270">
    <property type="entry name" value="DEAD"/>
    <property type="match status" value="1"/>
</dbReference>
<keyword evidence="15" id="KW-1185">Reference proteome</keyword>
<evidence type="ECO:0000256" key="5">
    <source>
        <dbReference type="ARBA" id="ARBA00022801"/>
    </source>
</evidence>
<keyword evidence="4" id="KW-0227">DNA damage</keyword>
<dbReference type="InterPro" id="IPR027417">
    <property type="entry name" value="P-loop_NTPase"/>
</dbReference>
<gene>
    <name evidence="14" type="ORF">MNOR_LOCUS13239</name>
</gene>
<keyword evidence="7" id="KW-0067">ATP-binding</keyword>
<dbReference type="FunFam" id="3.40.50.300:FF:000861">
    <property type="entry name" value="Fanconi anemia, complementation group M"/>
    <property type="match status" value="1"/>
</dbReference>
<evidence type="ECO:0000256" key="8">
    <source>
        <dbReference type="ARBA" id="ARBA00023125"/>
    </source>
</evidence>
<dbReference type="GO" id="GO:0009378">
    <property type="term" value="F:four-way junction helicase activity"/>
    <property type="evidence" value="ECO:0007669"/>
    <property type="project" value="TreeGrafter"/>
</dbReference>
<dbReference type="AlphaFoldDB" id="A0AAV2QHX9"/>
<dbReference type="GO" id="GO:0016787">
    <property type="term" value="F:hydrolase activity"/>
    <property type="evidence" value="ECO:0007669"/>
    <property type="project" value="UniProtKB-KW"/>
</dbReference>
<feature type="domain" description="Helicase ATP-binding" evidence="12">
    <location>
        <begin position="44"/>
        <end position="212"/>
    </location>
</feature>
<dbReference type="GO" id="GO:0005634">
    <property type="term" value="C:nucleus"/>
    <property type="evidence" value="ECO:0007669"/>
    <property type="project" value="UniProtKB-SubCell"/>
</dbReference>
<dbReference type="GO" id="GO:0005524">
    <property type="term" value="F:ATP binding"/>
    <property type="evidence" value="ECO:0007669"/>
    <property type="project" value="UniProtKB-KW"/>
</dbReference>
<feature type="region of interest" description="Disordered" evidence="11">
    <location>
        <begin position="368"/>
        <end position="404"/>
    </location>
</feature>
<proteinExistence type="inferred from homology"/>
<evidence type="ECO:0000256" key="10">
    <source>
        <dbReference type="ARBA" id="ARBA00023242"/>
    </source>
</evidence>
<evidence type="ECO:0000256" key="7">
    <source>
        <dbReference type="ARBA" id="ARBA00022840"/>
    </source>
</evidence>
<dbReference type="InterPro" id="IPR039686">
    <property type="entry name" value="FANCM/Mph1-like_ID"/>
</dbReference>
<evidence type="ECO:0000256" key="4">
    <source>
        <dbReference type="ARBA" id="ARBA00022763"/>
    </source>
</evidence>
<keyword evidence="5" id="KW-0378">Hydrolase</keyword>
<keyword evidence="10" id="KW-0539">Nucleus</keyword>
<comment type="caution">
    <text evidence="14">The sequence shown here is derived from an EMBL/GenBank/DDBJ whole genome shotgun (WGS) entry which is preliminary data.</text>
</comment>
<dbReference type="CDD" id="cd18033">
    <property type="entry name" value="DEXDc_FANCM"/>
    <property type="match status" value="1"/>
</dbReference>
<dbReference type="PROSITE" id="PS51192">
    <property type="entry name" value="HELICASE_ATP_BIND_1"/>
    <property type="match status" value="1"/>
</dbReference>
<evidence type="ECO:0000313" key="14">
    <source>
        <dbReference type="EMBL" id="CAL4087478.1"/>
    </source>
</evidence>
<dbReference type="GO" id="GO:0045003">
    <property type="term" value="P:double-strand break repair via synthesis-dependent strand annealing"/>
    <property type="evidence" value="ECO:0007669"/>
    <property type="project" value="TreeGrafter"/>
</dbReference>
<dbReference type="InterPro" id="IPR001650">
    <property type="entry name" value="Helicase_C-like"/>
</dbReference>
<dbReference type="Pfam" id="PF00271">
    <property type="entry name" value="Helicase_C"/>
    <property type="match status" value="1"/>
</dbReference>
<dbReference type="PANTHER" id="PTHR14025">
    <property type="entry name" value="FANCONI ANEMIA GROUP M FANCM FAMILY MEMBER"/>
    <property type="match status" value="1"/>
</dbReference>
<dbReference type="FunFam" id="3.40.50.300:FF:001992">
    <property type="entry name" value="ATP-dependent RNA helicase, putative"/>
    <property type="match status" value="1"/>
</dbReference>
<feature type="compositionally biased region" description="Polar residues" evidence="11">
    <location>
        <begin position="386"/>
        <end position="403"/>
    </location>
</feature>
<dbReference type="InterPro" id="IPR011545">
    <property type="entry name" value="DEAD/DEAH_box_helicase_dom"/>
</dbReference>
<name>A0AAV2QHX9_MEGNR</name>
<dbReference type="SMART" id="SM00487">
    <property type="entry name" value="DEXDc"/>
    <property type="match status" value="1"/>
</dbReference>
<evidence type="ECO:0000256" key="1">
    <source>
        <dbReference type="ARBA" id="ARBA00004123"/>
    </source>
</evidence>
<evidence type="ECO:0000256" key="11">
    <source>
        <dbReference type="SAM" id="MobiDB-lite"/>
    </source>
</evidence>
<dbReference type="InterPro" id="IPR014001">
    <property type="entry name" value="Helicase_ATP-bd"/>
</dbReference>
<evidence type="ECO:0000313" key="15">
    <source>
        <dbReference type="Proteomes" id="UP001497623"/>
    </source>
</evidence>
<keyword evidence="9" id="KW-0234">DNA repair</keyword>
<evidence type="ECO:0000259" key="13">
    <source>
        <dbReference type="PROSITE" id="PS51194"/>
    </source>
</evidence>
<dbReference type="CDD" id="cd12091">
    <property type="entry name" value="FANCM_ID"/>
    <property type="match status" value="1"/>
</dbReference>
<reference evidence="14 15" key="1">
    <citation type="submission" date="2024-05" db="EMBL/GenBank/DDBJ databases">
        <authorList>
            <person name="Wallberg A."/>
        </authorList>
    </citation>
    <scope>NUCLEOTIDE SEQUENCE [LARGE SCALE GENOMIC DNA]</scope>
</reference>
<accession>A0AAV2QHX9</accession>
<dbReference type="Gene3D" id="3.40.50.300">
    <property type="entry name" value="P-loop containing nucleotide triphosphate hydrolases"/>
    <property type="match status" value="2"/>
</dbReference>
<dbReference type="GO" id="GO:0043138">
    <property type="term" value="F:3'-5' DNA helicase activity"/>
    <property type="evidence" value="ECO:0007669"/>
    <property type="project" value="InterPro"/>
</dbReference>
<sequence length="735" mass="83415">MLHKETPVLHQAQDPEFLCVPGGPSSIGHSLPHPTSGVARRCGFNIYNRWDNAYRCLDVSLGKTFIAAVVMYNFYRWYPSCKVVFMAPTKPLVAQQIQACFNIMGTPQSDTAEMTGAMPPSQRLLAWSEKRIFFLTPQVLTNDLARDACPAKDVKCVVLDEAHRATGNHAYCQVVKSLRDHGHNFRILALSATPGTDMDAVQNVVRNLLISHIELRSEDCPDISSYTHHRNIDKVVIPLGAQLQRIQDRYLIVLKTYVTKLIDMQCIFTKDETTLSKFQILKAREAFRQNPPENIPRNRFGVVEGIFALCMTLYHAYELLMLHGTRSFYKFLRNSLEDGKAGVTKSELLRNKVFTDLMVDVREKYGENLDASNNNNNNTIQNNSSGIHSQIAGNDSLNTSSKNPYIPSHPKIEKLQEVIVEHFEKFQAEGNSTRVMIFSQYRESVSEITEMLQRHHPLVKAYSFVGQSSSSAKGTRGFSQKEQLVVVKKFREGGYNTLVATCVGEEGLDIGEVDLIVCYDAPKSPIRLVQRMGRTGRKREGRIVVLVTKGKEEQVYNLSQYQKKSINAALMNGSKLTAHFYKGDSRMIPKGLNPICQKLSMSVGEWENNTKKRTKPTTKHKSLLRGLLGSKRISKKKSRGNFYIKGLINLFMNNELQWWKDNLRLEDDSQQIKTLPVPRMIALSKEKDNQICGENVIDLGQYQPWQTMLQSTVHISHSERSKHLVQLTEFLDLQV</sequence>
<evidence type="ECO:0000256" key="2">
    <source>
        <dbReference type="ARBA" id="ARBA00009889"/>
    </source>
</evidence>
<dbReference type="EMBL" id="CAXKWB010007498">
    <property type="protein sequence ID" value="CAL4087478.1"/>
    <property type="molecule type" value="Genomic_DNA"/>
</dbReference>
<dbReference type="GO" id="GO:0000400">
    <property type="term" value="F:four-way junction DNA binding"/>
    <property type="evidence" value="ECO:0007669"/>
    <property type="project" value="TreeGrafter"/>
</dbReference>
<evidence type="ECO:0000256" key="3">
    <source>
        <dbReference type="ARBA" id="ARBA00022741"/>
    </source>
</evidence>
<dbReference type="CDD" id="cd18801">
    <property type="entry name" value="SF2_C_FANCM_Hef"/>
    <property type="match status" value="1"/>
</dbReference>
<protein>
    <recommendedName>
        <fullName evidence="16">Fanconi anemia group M protein</fullName>
    </recommendedName>
</protein>
<feature type="domain" description="Helicase C-terminal" evidence="13">
    <location>
        <begin position="414"/>
        <end position="577"/>
    </location>
</feature>
<dbReference type="Gene3D" id="1.20.1320.20">
    <property type="entry name" value="hef helicase domain"/>
    <property type="match status" value="1"/>
</dbReference>
<evidence type="ECO:0000256" key="9">
    <source>
        <dbReference type="ARBA" id="ARBA00023204"/>
    </source>
</evidence>
<dbReference type="Proteomes" id="UP001497623">
    <property type="component" value="Unassembled WGS sequence"/>
</dbReference>
<dbReference type="Pfam" id="PF16783">
    <property type="entry name" value="FANCM-MHF_bd"/>
    <property type="match status" value="1"/>
</dbReference>
<organism evidence="14 15">
    <name type="scientific">Meganyctiphanes norvegica</name>
    <name type="common">Northern krill</name>
    <name type="synonym">Thysanopoda norvegica</name>
    <dbReference type="NCBI Taxonomy" id="48144"/>
    <lineage>
        <taxon>Eukaryota</taxon>
        <taxon>Metazoa</taxon>
        <taxon>Ecdysozoa</taxon>
        <taxon>Arthropoda</taxon>
        <taxon>Crustacea</taxon>
        <taxon>Multicrustacea</taxon>
        <taxon>Malacostraca</taxon>
        <taxon>Eumalacostraca</taxon>
        <taxon>Eucarida</taxon>
        <taxon>Euphausiacea</taxon>
        <taxon>Euphausiidae</taxon>
        <taxon>Meganyctiphanes</taxon>
    </lineage>
</organism>
<keyword evidence="8" id="KW-0238">DNA-binding</keyword>
<keyword evidence="3" id="KW-0547">Nucleotide-binding</keyword>
<keyword evidence="6" id="KW-0347">Helicase</keyword>
<evidence type="ECO:0008006" key="16">
    <source>
        <dbReference type="Google" id="ProtNLM"/>
    </source>
</evidence>
<dbReference type="SMART" id="SM00490">
    <property type="entry name" value="HELICc"/>
    <property type="match status" value="1"/>
</dbReference>
<dbReference type="PANTHER" id="PTHR14025:SF20">
    <property type="entry name" value="FANCONI ANEMIA GROUP M PROTEIN"/>
    <property type="match status" value="1"/>
</dbReference>
<feature type="compositionally biased region" description="Low complexity" evidence="11">
    <location>
        <begin position="372"/>
        <end position="385"/>
    </location>
</feature>
<dbReference type="GO" id="GO:0036297">
    <property type="term" value="P:interstrand cross-link repair"/>
    <property type="evidence" value="ECO:0007669"/>
    <property type="project" value="TreeGrafter"/>
</dbReference>
<dbReference type="PROSITE" id="PS51194">
    <property type="entry name" value="HELICASE_CTER"/>
    <property type="match status" value="1"/>
</dbReference>
<dbReference type="InterPro" id="IPR044749">
    <property type="entry name" value="FANCM_DEXDc"/>
</dbReference>
<dbReference type="InterPro" id="IPR031879">
    <property type="entry name" value="FANCM-MHF-bd"/>
</dbReference>
<comment type="similarity">
    <text evidence="2">Belongs to the DEAD box helicase family. DEAH subfamily. FANCM sub-subfamily.</text>
</comment>
<feature type="non-terminal residue" evidence="14">
    <location>
        <position position="735"/>
    </location>
</feature>
<evidence type="ECO:0000259" key="12">
    <source>
        <dbReference type="PROSITE" id="PS51192"/>
    </source>
</evidence>
<dbReference type="SUPFAM" id="SSF52540">
    <property type="entry name" value="P-loop containing nucleoside triphosphate hydrolases"/>
    <property type="match status" value="1"/>
</dbReference>